<name>A0A1U7YS93_NELNU</name>
<sequence>MQRLCSKFRYLSVFSTGNLSLRPASHRLLHSLPLLHDPVSLPANRTIFNPLFHNVPPRTLPRMVDLGFRPSSVAVVLNQRRHFSSKERKRKPVTPATSKLKKIKMKSYSSFKYRFKTLNNGQIRRWRAGKRHNAHLKSKKSKRRLRQPATVHPAYAKVMKKLNFCG</sequence>
<dbReference type="eggNOG" id="ENOG502S5G7">
    <property type="taxonomic scope" value="Eukaryota"/>
</dbReference>
<keyword evidence="5" id="KW-1185">Reference proteome</keyword>
<dbReference type="PRINTS" id="PR00064">
    <property type="entry name" value="RIBOSOMALL35"/>
</dbReference>
<evidence type="ECO:0000256" key="2">
    <source>
        <dbReference type="ARBA" id="ARBA00022980"/>
    </source>
</evidence>
<dbReference type="FunCoup" id="A0A1U7YS93">
    <property type="interactions" value="609"/>
</dbReference>
<evidence type="ECO:0000313" key="5">
    <source>
        <dbReference type="Proteomes" id="UP000189703"/>
    </source>
</evidence>
<keyword evidence="2 4" id="KW-0689">Ribosomal protein</keyword>
<protein>
    <recommendedName>
        <fullName evidence="4">50S ribosomal protein L35</fullName>
    </recommendedName>
</protein>
<dbReference type="GO" id="GO:1990904">
    <property type="term" value="C:ribonucleoprotein complex"/>
    <property type="evidence" value="ECO:0007669"/>
    <property type="project" value="UniProtKB-KW"/>
</dbReference>
<gene>
    <name evidence="6" type="primary">LOC104587255</name>
</gene>
<dbReference type="STRING" id="4432.A0A1U7YS93"/>
<dbReference type="GO" id="GO:0003735">
    <property type="term" value="F:structural constituent of ribosome"/>
    <property type="evidence" value="ECO:0007669"/>
    <property type="project" value="InterPro"/>
</dbReference>
<proteinExistence type="inferred from homology"/>
<dbReference type="AlphaFoldDB" id="A0A1U7YS93"/>
<dbReference type="GO" id="GO:0006412">
    <property type="term" value="P:translation"/>
    <property type="evidence" value="ECO:0007669"/>
    <property type="project" value="InterPro"/>
</dbReference>
<evidence type="ECO:0000256" key="3">
    <source>
        <dbReference type="ARBA" id="ARBA00023274"/>
    </source>
</evidence>
<dbReference type="OrthoDB" id="512750at2759"/>
<dbReference type="RefSeq" id="XP_010243091.1">
    <property type="nucleotide sequence ID" value="XM_010244789.2"/>
</dbReference>
<dbReference type="GeneID" id="104587255"/>
<dbReference type="HAMAP" id="MF_00514">
    <property type="entry name" value="Ribosomal_bL35"/>
    <property type="match status" value="1"/>
</dbReference>
<organism evidence="5 6">
    <name type="scientific">Nelumbo nucifera</name>
    <name type="common">Sacred lotus</name>
    <dbReference type="NCBI Taxonomy" id="4432"/>
    <lineage>
        <taxon>Eukaryota</taxon>
        <taxon>Viridiplantae</taxon>
        <taxon>Streptophyta</taxon>
        <taxon>Embryophyta</taxon>
        <taxon>Tracheophyta</taxon>
        <taxon>Spermatophyta</taxon>
        <taxon>Magnoliopsida</taxon>
        <taxon>Proteales</taxon>
        <taxon>Nelumbonaceae</taxon>
        <taxon>Nelumbo</taxon>
    </lineage>
</organism>
<dbReference type="GO" id="GO:0005840">
    <property type="term" value="C:ribosome"/>
    <property type="evidence" value="ECO:0007669"/>
    <property type="project" value="UniProtKB-KW"/>
</dbReference>
<dbReference type="KEGG" id="nnu:104587255"/>
<keyword evidence="3 4" id="KW-0687">Ribonucleoprotein</keyword>
<dbReference type="InterPro" id="IPR021137">
    <property type="entry name" value="Ribosomal_bL35-like"/>
</dbReference>
<dbReference type="PANTHER" id="PTHR36400">
    <property type="entry name" value="RIBOSOMAL PROTEIN L35"/>
    <property type="match status" value="1"/>
</dbReference>
<dbReference type="OMA" id="WCPPHAS"/>
<dbReference type="Pfam" id="PF01632">
    <property type="entry name" value="Ribosomal_L35p"/>
    <property type="match status" value="1"/>
</dbReference>
<evidence type="ECO:0000313" key="6">
    <source>
        <dbReference type="RefSeq" id="XP_010243091.1"/>
    </source>
</evidence>
<dbReference type="Gene3D" id="4.10.410.60">
    <property type="match status" value="1"/>
</dbReference>
<reference evidence="6" key="1">
    <citation type="submission" date="2025-08" db="UniProtKB">
        <authorList>
            <consortium name="RefSeq"/>
        </authorList>
    </citation>
    <scope>IDENTIFICATION</scope>
</reference>
<comment type="similarity">
    <text evidence="1 4">Belongs to the bacterial ribosomal protein bL35 family.</text>
</comment>
<evidence type="ECO:0000256" key="4">
    <source>
        <dbReference type="RuleBase" id="RU000568"/>
    </source>
</evidence>
<dbReference type="InParanoid" id="A0A1U7YS93"/>
<dbReference type="Proteomes" id="UP000189703">
    <property type="component" value="Unplaced"/>
</dbReference>
<accession>A0A1U7YS93</accession>
<dbReference type="InterPro" id="IPR037229">
    <property type="entry name" value="Ribosomal_bL35_sf"/>
</dbReference>
<evidence type="ECO:0000256" key="1">
    <source>
        <dbReference type="ARBA" id="ARBA00006598"/>
    </source>
</evidence>
<dbReference type="PANTHER" id="PTHR36400:SF1">
    <property type="entry name" value="RIBOSOMAL PROTEIN L35"/>
    <property type="match status" value="1"/>
</dbReference>
<dbReference type="InterPro" id="IPR001706">
    <property type="entry name" value="Ribosomal_bL35"/>
</dbReference>
<dbReference type="SUPFAM" id="SSF143034">
    <property type="entry name" value="L35p-like"/>
    <property type="match status" value="1"/>
</dbReference>